<dbReference type="SUPFAM" id="SSF50939">
    <property type="entry name" value="Sialidases"/>
    <property type="match status" value="1"/>
</dbReference>
<evidence type="ECO:0000259" key="4">
    <source>
        <dbReference type="PROSITE" id="PS50093"/>
    </source>
</evidence>
<evidence type="ECO:0000313" key="6">
    <source>
        <dbReference type="Proteomes" id="UP000235916"/>
    </source>
</evidence>
<dbReference type="EMBL" id="POSP01000003">
    <property type="protein sequence ID" value="PND39059.1"/>
    <property type="molecule type" value="Genomic_DNA"/>
</dbReference>
<dbReference type="InterPro" id="IPR028203">
    <property type="entry name" value="PSII_CF48-like_dom"/>
</dbReference>
<gene>
    <name evidence="5" type="ORF">C1O66_17040</name>
</gene>
<organism evidence="5 6">
    <name type="scientific">Kinneretia aquatilis</name>
    <dbReference type="NCBI Taxonomy" id="2070761"/>
    <lineage>
        <taxon>Bacteria</taxon>
        <taxon>Pseudomonadati</taxon>
        <taxon>Pseudomonadota</taxon>
        <taxon>Betaproteobacteria</taxon>
        <taxon>Burkholderiales</taxon>
        <taxon>Sphaerotilaceae</taxon>
        <taxon>Roseateles</taxon>
    </lineage>
</organism>
<dbReference type="Pfam" id="PF14870">
    <property type="entry name" value="PSII_BNR"/>
    <property type="match status" value="4"/>
</dbReference>
<dbReference type="PANTHER" id="PTHR47199">
    <property type="entry name" value="PHOTOSYSTEM II STABILITY/ASSEMBLY FACTOR HCF136, CHLOROPLASTIC"/>
    <property type="match status" value="1"/>
</dbReference>
<dbReference type="SUPFAM" id="SSF49299">
    <property type="entry name" value="PKD domain"/>
    <property type="match status" value="1"/>
</dbReference>
<dbReference type="SMART" id="SM00089">
    <property type="entry name" value="PKD"/>
    <property type="match status" value="1"/>
</dbReference>
<dbReference type="SUPFAM" id="SSF110296">
    <property type="entry name" value="Oligoxyloglucan reducing end-specific cellobiohydrolase"/>
    <property type="match status" value="1"/>
</dbReference>
<dbReference type="InterPro" id="IPR013783">
    <property type="entry name" value="Ig-like_fold"/>
</dbReference>
<dbReference type="PANTHER" id="PTHR47199:SF2">
    <property type="entry name" value="PHOTOSYSTEM II STABILITY_ASSEMBLY FACTOR HCF136, CHLOROPLASTIC"/>
    <property type="match status" value="1"/>
</dbReference>
<feature type="compositionally biased region" description="Pro residues" evidence="3">
    <location>
        <begin position="35"/>
        <end position="46"/>
    </location>
</feature>
<dbReference type="AlphaFoldDB" id="A0A2N8L008"/>
<comment type="caution">
    <text evidence="5">The sequence shown here is derived from an EMBL/GenBank/DDBJ whole genome shotgun (WGS) entry which is preliminary data.</text>
</comment>
<dbReference type="PROSITE" id="PS51257">
    <property type="entry name" value="PROKAR_LIPOPROTEIN"/>
    <property type="match status" value="1"/>
</dbReference>
<dbReference type="Pfam" id="PF18911">
    <property type="entry name" value="PKD_4"/>
    <property type="match status" value="1"/>
</dbReference>
<keyword evidence="1" id="KW-0602">Photosynthesis</keyword>
<keyword evidence="6" id="KW-1185">Reference proteome</keyword>
<dbReference type="InterPro" id="IPR015943">
    <property type="entry name" value="WD40/YVTN_repeat-like_dom_sf"/>
</dbReference>
<evidence type="ECO:0000256" key="2">
    <source>
        <dbReference type="ARBA" id="ARBA00023276"/>
    </source>
</evidence>
<dbReference type="PROSITE" id="PS50093">
    <property type="entry name" value="PKD"/>
    <property type="match status" value="1"/>
</dbReference>
<dbReference type="InterPro" id="IPR036278">
    <property type="entry name" value="Sialidase_sf"/>
</dbReference>
<keyword evidence="2" id="KW-0604">Photosystem II</keyword>
<dbReference type="GO" id="GO:0015979">
    <property type="term" value="P:photosynthesis"/>
    <property type="evidence" value="ECO:0007669"/>
    <property type="project" value="UniProtKB-KW"/>
</dbReference>
<dbReference type="GO" id="GO:0009523">
    <property type="term" value="C:photosystem II"/>
    <property type="evidence" value="ECO:0007669"/>
    <property type="project" value="UniProtKB-KW"/>
</dbReference>
<dbReference type="OrthoDB" id="9767885at2"/>
<sequence>MVKPSRMAERVTRWALAPGLALVLTACGGGGSSEPPAPPPVPPTPVPETLSITAPTVGDIAEPTAFGNSAATVSKLSYSWDFGDGTAVSTEAAPKHQFAKPGDYEVKLRVSNEAGQFKEVKTTISVNNQAAVRGLECTGAQETGWCWQAPRPTGHVYKSVTFANATTGWRVGAYGEIFKTVDAGKSWTRQPSGVNVDLYEVVFADDKTGWVRGANSTLLSTTDGGSSWKPAVAPWQGDTDVQRLSVLPKGGLLYSDYNINHLSTDAGKSWTSGNAYGLVSTGGEAFLSINSDTVSRYSNLKAAPVAVLQLKDVDGSSLNGYNSSINVVGEKTVLVHARDWGRYDYTTYRYVYRSGLWRSDDAGQTWTRQAATGLESSTDSLQVRALDASATKLIAQSGLRLFRSEDGGASWAAATPGTLYSLRNLTVVGSKVYAMMAGVPMVSEDLGRNWKSLSLPASLKNIGLYNSTELRLVGAALMLIDAQLGSYISLDEGVTWEVLRPGDSSSSGSPHSVAFRDAKNGAMVNVRGELYLSADGGKTWKLKRNDLAANFNPYAYGRLQFTSAKTGYLLSLDRRLYKTTDAGETWSSSLGSTLWSIMAFTDDSKGWTRSDDGKFWITRDGSNSFAPMASPSFAPNDVRVEGESALIAVGASGGIAQSSDGGKTWSQRYTGIGESLYKIYTLDAKTYWAIGAAGTVLRSDDAGVSWTKQLVPVPSQAGLLDIQFLDAKNGWIVGEQGTILVTRDGGKTWTPQASGTRKSLFSVQILDIRTGWIVGAEGTLLATGSGGN</sequence>
<name>A0A2N8L008_9BURK</name>
<dbReference type="CDD" id="cd15482">
    <property type="entry name" value="Sialidase_non-viral"/>
    <property type="match status" value="1"/>
</dbReference>
<feature type="domain" description="PKD" evidence="4">
    <location>
        <begin position="47"/>
        <end position="126"/>
    </location>
</feature>
<dbReference type="Gene3D" id="2.130.10.10">
    <property type="entry name" value="YVTN repeat-like/Quinoprotein amine dehydrogenase"/>
    <property type="match status" value="4"/>
</dbReference>
<dbReference type="Proteomes" id="UP000235916">
    <property type="component" value="Unassembled WGS sequence"/>
</dbReference>
<evidence type="ECO:0000256" key="3">
    <source>
        <dbReference type="SAM" id="MobiDB-lite"/>
    </source>
</evidence>
<proteinExistence type="predicted"/>
<dbReference type="InterPro" id="IPR035986">
    <property type="entry name" value="PKD_dom_sf"/>
</dbReference>
<dbReference type="InterPro" id="IPR022409">
    <property type="entry name" value="PKD/Chitinase_dom"/>
</dbReference>
<dbReference type="Gene3D" id="2.60.40.10">
    <property type="entry name" value="Immunoglobulins"/>
    <property type="match status" value="1"/>
</dbReference>
<feature type="region of interest" description="Disordered" evidence="3">
    <location>
        <begin position="27"/>
        <end position="48"/>
    </location>
</feature>
<evidence type="ECO:0000313" key="5">
    <source>
        <dbReference type="EMBL" id="PND39059.1"/>
    </source>
</evidence>
<dbReference type="RefSeq" id="WP_102768977.1">
    <property type="nucleotide sequence ID" value="NZ_POSP01000003.1"/>
</dbReference>
<dbReference type="InterPro" id="IPR000601">
    <property type="entry name" value="PKD_dom"/>
</dbReference>
<protein>
    <recommendedName>
        <fullName evidence="4">PKD domain-containing protein</fullName>
    </recommendedName>
</protein>
<accession>A0A2N8L008</accession>
<evidence type="ECO:0000256" key="1">
    <source>
        <dbReference type="ARBA" id="ARBA00022531"/>
    </source>
</evidence>
<dbReference type="CDD" id="cd00146">
    <property type="entry name" value="PKD"/>
    <property type="match status" value="1"/>
</dbReference>
<reference evidence="5 6" key="1">
    <citation type="submission" date="2018-01" db="EMBL/GenBank/DDBJ databases">
        <title>Draft genome sequence of Paucibacter aquatile CR182 isolated from freshwater of the Nakdong River.</title>
        <authorList>
            <person name="Choi A."/>
            <person name="Chung E.J."/>
        </authorList>
    </citation>
    <scope>NUCLEOTIDE SEQUENCE [LARGE SCALE GENOMIC DNA]</scope>
    <source>
        <strain evidence="5 6">CR182</strain>
    </source>
</reference>